<feature type="domain" description="Type I restriction modification DNA specificity" evidence="4">
    <location>
        <begin position="96"/>
        <end position="217"/>
    </location>
</feature>
<evidence type="ECO:0000256" key="1">
    <source>
        <dbReference type="ARBA" id="ARBA00010923"/>
    </source>
</evidence>
<name>A0A318QUS3_9PROT</name>
<dbReference type="EMBL" id="NKTX01000005">
    <property type="protein sequence ID" value="PYD82785.1"/>
    <property type="molecule type" value="Genomic_DNA"/>
</dbReference>
<comment type="caution">
    <text evidence="5">The sequence shown here is derived from an EMBL/GenBank/DDBJ whole genome shotgun (WGS) entry which is preliminary data.</text>
</comment>
<evidence type="ECO:0000259" key="4">
    <source>
        <dbReference type="Pfam" id="PF01420"/>
    </source>
</evidence>
<dbReference type="CDD" id="cd17262">
    <property type="entry name" value="RMtype1_S_Aco12261I-TRD2-CR2"/>
    <property type="match status" value="1"/>
</dbReference>
<feature type="domain" description="Type I restriction modification DNA specificity" evidence="4">
    <location>
        <begin position="258"/>
        <end position="410"/>
    </location>
</feature>
<evidence type="ECO:0000313" key="5">
    <source>
        <dbReference type="EMBL" id="PYD82785.1"/>
    </source>
</evidence>
<sequence>MRHGYVCRTVSVGGLYHSIACRQHMGIMIDTSCFPRHPYRMDGSADGMRQARGGGFAGHMHASCWPTAPLGALVDCLDAGRVPLNRAQRARCPGPVPYHGASGVAGYVDRALFDGPLVLLGEDSAPFFDSVRDVAFFHDGPLWAGNHVHVLRPRIGVDGRFLAHALNTLSYAAYVDGTTRPKLTRARMNSLPVPCPPLQHQRAIAQALDHHLDRIDRQLRELDVQAMTASEYTQAATHHALLPSGAAWPGPVPAGGTIRPLGSVFDIVGGGTPATGNAACWGHDVAWLTPADLPAGPPAWVDHGARSLSAMGLAACRAAVAEAGALVVSTRAPVGRVGMTASPVSVSQGCKALVPRAADVDLRFLALLLHVAAPELRRRAGGSVFPEVDTRTLASLELCLPPLPRQRAVAQEVWEMLDRQARRAYARERLRAVLCEYRPALRQAHVNGQAT</sequence>
<comment type="similarity">
    <text evidence="1">Belongs to the type-I restriction system S methylase family.</text>
</comment>
<organism evidence="5 6">
    <name type="scientific">Komagataeibacter oboediens</name>
    <dbReference type="NCBI Taxonomy" id="65958"/>
    <lineage>
        <taxon>Bacteria</taxon>
        <taxon>Pseudomonadati</taxon>
        <taxon>Pseudomonadota</taxon>
        <taxon>Alphaproteobacteria</taxon>
        <taxon>Acetobacterales</taxon>
        <taxon>Acetobacteraceae</taxon>
        <taxon>Komagataeibacter</taxon>
    </lineage>
</organism>
<dbReference type="AlphaFoldDB" id="A0A318QUS3"/>
<keyword evidence="5" id="KW-0255">Endonuclease</keyword>
<dbReference type="SUPFAM" id="SSF116734">
    <property type="entry name" value="DNA methylase specificity domain"/>
    <property type="match status" value="2"/>
</dbReference>
<dbReference type="STRING" id="940286.GCA_000227565_03381"/>
<evidence type="ECO:0000256" key="3">
    <source>
        <dbReference type="ARBA" id="ARBA00023125"/>
    </source>
</evidence>
<dbReference type="InterPro" id="IPR044946">
    <property type="entry name" value="Restrct_endonuc_typeI_TRD_sf"/>
</dbReference>
<keyword evidence="3" id="KW-0238">DNA-binding</keyword>
<evidence type="ECO:0000256" key="2">
    <source>
        <dbReference type="ARBA" id="ARBA00022747"/>
    </source>
</evidence>
<keyword evidence="5" id="KW-0540">Nuclease</keyword>
<dbReference type="GO" id="GO:0003677">
    <property type="term" value="F:DNA binding"/>
    <property type="evidence" value="ECO:0007669"/>
    <property type="project" value="UniProtKB-KW"/>
</dbReference>
<keyword evidence="5" id="KW-0378">Hydrolase</keyword>
<dbReference type="GO" id="GO:0009307">
    <property type="term" value="P:DNA restriction-modification system"/>
    <property type="evidence" value="ECO:0007669"/>
    <property type="project" value="UniProtKB-KW"/>
</dbReference>
<protein>
    <submittedName>
        <fullName evidence="5">Restriction endonuclease subunit S</fullName>
    </submittedName>
</protein>
<gene>
    <name evidence="5" type="ORF">CFR80_05135</name>
</gene>
<dbReference type="Pfam" id="PF01420">
    <property type="entry name" value="Methylase_S"/>
    <property type="match status" value="2"/>
</dbReference>
<dbReference type="InterPro" id="IPR000055">
    <property type="entry name" value="Restrct_endonuc_typeI_TRD"/>
</dbReference>
<dbReference type="PANTHER" id="PTHR30408">
    <property type="entry name" value="TYPE-1 RESTRICTION ENZYME ECOKI SPECIFICITY PROTEIN"/>
    <property type="match status" value="1"/>
</dbReference>
<keyword evidence="2" id="KW-0680">Restriction system</keyword>
<proteinExistence type="inferred from homology"/>
<dbReference type="Proteomes" id="UP000247417">
    <property type="component" value="Unassembled WGS sequence"/>
</dbReference>
<accession>A0A318QUS3</accession>
<evidence type="ECO:0000313" key="6">
    <source>
        <dbReference type="Proteomes" id="UP000247417"/>
    </source>
</evidence>
<dbReference type="GO" id="GO:0004519">
    <property type="term" value="F:endonuclease activity"/>
    <property type="evidence" value="ECO:0007669"/>
    <property type="project" value="UniProtKB-KW"/>
</dbReference>
<dbReference type="PANTHER" id="PTHR30408:SF12">
    <property type="entry name" value="TYPE I RESTRICTION ENZYME MJAVIII SPECIFICITY SUBUNIT"/>
    <property type="match status" value="1"/>
</dbReference>
<dbReference type="Gene3D" id="3.90.220.20">
    <property type="entry name" value="DNA methylase specificity domains"/>
    <property type="match status" value="2"/>
</dbReference>
<reference evidence="5 6" key="1">
    <citation type="submission" date="2017-07" db="EMBL/GenBank/DDBJ databases">
        <title>A draft genome sequence of Komagataeibacter oboediens LMG 18849.</title>
        <authorList>
            <person name="Skraban J."/>
            <person name="Cleenwerck I."/>
            <person name="Vandamme P."/>
            <person name="Trcek J."/>
        </authorList>
    </citation>
    <scope>NUCLEOTIDE SEQUENCE [LARGE SCALE GENOMIC DNA]</scope>
    <source>
        <strain evidence="5 6">LMG 18849</strain>
    </source>
</reference>
<dbReference type="InterPro" id="IPR052021">
    <property type="entry name" value="Type-I_RS_S_subunit"/>
</dbReference>